<protein>
    <recommendedName>
        <fullName evidence="1">SnoaL-like domain-containing protein</fullName>
    </recommendedName>
</protein>
<reference evidence="2 3" key="1">
    <citation type="journal article" date="2019" name="Int. J. Syst. Evol. Microbiol.">
        <title>The Global Catalogue of Microorganisms (GCM) 10K type strain sequencing project: providing services to taxonomists for standard genome sequencing and annotation.</title>
        <authorList>
            <consortium name="The Broad Institute Genomics Platform"/>
            <consortium name="The Broad Institute Genome Sequencing Center for Infectious Disease"/>
            <person name="Wu L."/>
            <person name="Ma J."/>
        </authorList>
    </citation>
    <scope>NUCLEOTIDE SEQUENCE [LARGE SCALE GENOMIC DNA]</scope>
    <source>
        <strain evidence="2 3">JCM 4805</strain>
    </source>
</reference>
<dbReference type="SUPFAM" id="SSF54427">
    <property type="entry name" value="NTF2-like"/>
    <property type="match status" value="1"/>
</dbReference>
<gene>
    <name evidence="2" type="ORF">GCM10010361_20530</name>
</gene>
<dbReference type="Gene3D" id="3.10.450.50">
    <property type="match status" value="1"/>
</dbReference>
<evidence type="ECO:0000313" key="3">
    <source>
        <dbReference type="Proteomes" id="UP001500909"/>
    </source>
</evidence>
<dbReference type="Proteomes" id="UP001500909">
    <property type="component" value="Unassembled WGS sequence"/>
</dbReference>
<comment type="caution">
    <text evidence="2">The sequence shown here is derived from an EMBL/GenBank/DDBJ whole genome shotgun (WGS) entry which is preliminary data.</text>
</comment>
<dbReference type="RefSeq" id="WP_346094661.1">
    <property type="nucleotide sequence ID" value="NZ_BAAABY010000014.1"/>
</dbReference>
<dbReference type="Pfam" id="PF13577">
    <property type="entry name" value="SnoaL_4"/>
    <property type="match status" value="1"/>
</dbReference>
<sequence>MTTTQDHTEIALLVSRFFRALDERKFEEGWARAFVTDDVRTVTPIGLAEGAAAVRHTEEAIRRFARTQHVSADVLVDADAASGSATASWNAHMTHVHHPATLERRGPGADPLFTVGGRYDAELRRTDDGWRISRLSVEAIWTTGQPPVLPEGVEPVLPR</sequence>
<evidence type="ECO:0000259" key="1">
    <source>
        <dbReference type="Pfam" id="PF13577"/>
    </source>
</evidence>
<dbReference type="InterPro" id="IPR037401">
    <property type="entry name" value="SnoaL-like"/>
</dbReference>
<accession>A0ABN0ZRY0</accession>
<evidence type="ECO:0000313" key="2">
    <source>
        <dbReference type="EMBL" id="GAA0456392.1"/>
    </source>
</evidence>
<dbReference type="InterPro" id="IPR032710">
    <property type="entry name" value="NTF2-like_dom_sf"/>
</dbReference>
<name>A0ABN0ZRY0_9ACTN</name>
<keyword evidence="3" id="KW-1185">Reference proteome</keyword>
<dbReference type="EMBL" id="BAAABY010000014">
    <property type="protein sequence ID" value="GAA0456392.1"/>
    <property type="molecule type" value="Genomic_DNA"/>
</dbReference>
<feature type="domain" description="SnoaL-like" evidence="1">
    <location>
        <begin position="4"/>
        <end position="135"/>
    </location>
</feature>
<proteinExistence type="predicted"/>
<organism evidence="2 3">
    <name type="scientific">Streptomyces olivaceiscleroticus</name>
    <dbReference type="NCBI Taxonomy" id="68245"/>
    <lineage>
        <taxon>Bacteria</taxon>
        <taxon>Bacillati</taxon>
        <taxon>Actinomycetota</taxon>
        <taxon>Actinomycetes</taxon>
        <taxon>Kitasatosporales</taxon>
        <taxon>Streptomycetaceae</taxon>
        <taxon>Streptomyces</taxon>
    </lineage>
</organism>